<sequence length="137" mass="15906">MSKNLKVLLIEDNLIEIMKMKRTLSLLKLDHTMQEAKNGEVALEILQDKSNFPDLILLDLNMPKMSGIEFLSILKKDENIQHIPTVILTTSDNQKDLEECYKLGVSGYILKPLKYDDYVKKIETVLSYWSVNELKKY</sequence>
<comment type="caution">
    <text evidence="3">The sequence shown here is derived from an EMBL/GenBank/DDBJ whole genome shotgun (WGS) entry which is preliminary data.</text>
</comment>
<evidence type="ECO:0000313" key="3">
    <source>
        <dbReference type="EMBL" id="PQJ72594.1"/>
    </source>
</evidence>
<dbReference type="InterPro" id="IPR001789">
    <property type="entry name" value="Sig_transdc_resp-reg_receiver"/>
</dbReference>
<dbReference type="InterPro" id="IPR011006">
    <property type="entry name" value="CheY-like_superfamily"/>
</dbReference>
<evidence type="ECO:0000259" key="2">
    <source>
        <dbReference type="PROSITE" id="PS50110"/>
    </source>
</evidence>
<feature type="modified residue" description="4-aspartylphosphate" evidence="1">
    <location>
        <position position="59"/>
    </location>
</feature>
<dbReference type="OrthoDB" id="7631574at2"/>
<keyword evidence="4" id="KW-1185">Reference proteome</keyword>
<dbReference type="AlphaFoldDB" id="A0A2P6CCG1"/>
<dbReference type="PANTHER" id="PTHR44520">
    <property type="entry name" value="RESPONSE REGULATOR RCP1-RELATED"/>
    <property type="match status" value="1"/>
</dbReference>
<proteinExistence type="predicted"/>
<dbReference type="CDD" id="cd17557">
    <property type="entry name" value="REC_Rcp-like"/>
    <property type="match status" value="1"/>
</dbReference>
<dbReference type="Proteomes" id="UP000247345">
    <property type="component" value="Unassembled WGS sequence"/>
</dbReference>
<name>A0A2P6CCG1_9FLAO</name>
<dbReference type="Pfam" id="PF00072">
    <property type="entry name" value="Response_reg"/>
    <property type="match status" value="1"/>
</dbReference>
<evidence type="ECO:0000256" key="1">
    <source>
        <dbReference type="PROSITE-ProRule" id="PRU00169"/>
    </source>
</evidence>
<dbReference type="EMBL" id="MSCK01000001">
    <property type="protein sequence ID" value="PQJ72594.1"/>
    <property type="molecule type" value="Genomic_DNA"/>
</dbReference>
<organism evidence="3 4">
    <name type="scientific">Polaribacter butkevichii</name>
    <dbReference type="NCBI Taxonomy" id="218490"/>
    <lineage>
        <taxon>Bacteria</taxon>
        <taxon>Pseudomonadati</taxon>
        <taxon>Bacteroidota</taxon>
        <taxon>Flavobacteriia</taxon>
        <taxon>Flavobacteriales</taxon>
        <taxon>Flavobacteriaceae</taxon>
    </lineage>
</organism>
<dbReference type="Gene3D" id="3.40.50.2300">
    <property type="match status" value="1"/>
</dbReference>
<dbReference type="PROSITE" id="PS50110">
    <property type="entry name" value="RESPONSE_REGULATORY"/>
    <property type="match status" value="1"/>
</dbReference>
<accession>A0A2P6CCG1</accession>
<dbReference type="PANTHER" id="PTHR44520:SF2">
    <property type="entry name" value="RESPONSE REGULATOR RCP1"/>
    <property type="match status" value="1"/>
</dbReference>
<gene>
    <name evidence="3" type="ORF">BTO14_04705</name>
</gene>
<protein>
    <submittedName>
        <fullName evidence="3">Response regulator</fullName>
    </submittedName>
</protein>
<evidence type="ECO:0000313" key="4">
    <source>
        <dbReference type="Proteomes" id="UP000247345"/>
    </source>
</evidence>
<keyword evidence="1" id="KW-0597">Phosphoprotein</keyword>
<feature type="domain" description="Response regulatory" evidence="2">
    <location>
        <begin position="6"/>
        <end position="126"/>
    </location>
</feature>
<dbReference type="SUPFAM" id="SSF52172">
    <property type="entry name" value="CheY-like"/>
    <property type="match status" value="1"/>
</dbReference>
<reference evidence="3 4" key="1">
    <citation type="submission" date="2016-12" db="EMBL/GenBank/DDBJ databases">
        <title>Trade-off between light-utilization and light-protection in marine flavobacteria.</title>
        <authorList>
            <person name="Kumagai Y."/>
            <person name="Yoshizawa S."/>
            <person name="Kogure K."/>
            <person name="Iwasaki W."/>
        </authorList>
    </citation>
    <scope>NUCLEOTIDE SEQUENCE [LARGE SCALE GENOMIC DNA]</scope>
    <source>
        <strain evidence="3 4">KCTC 12100</strain>
    </source>
</reference>
<dbReference type="RefSeq" id="WP_105048253.1">
    <property type="nucleotide sequence ID" value="NZ_CP150661.1"/>
</dbReference>
<dbReference type="SMART" id="SM00448">
    <property type="entry name" value="REC"/>
    <property type="match status" value="1"/>
</dbReference>
<dbReference type="GO" id="GO:0000160">
    <property type="term" value="P:phosphorelay signal transduction system"/>
    <property type="evidence" value="ECO:0007669"/>
    <property type="project" value="InterPro"/>
</dbReference>
<dbReference type="InterPro" id="IPR052893">
    <property type="entry name" value="TCS_response_regulator"/>
</dbReference>